<reference evidence="1" key="1">
    <citation type="submission" date="2020-10" db="EMBL/GenBank/DDBJ databases">
        <authorList>
            <person name="Sedaghatjoo S."/>
        </authorList>
    </citation>
    <scope>NUCLEOTIDE SEQUENCE</scope>
    <source>
        <strain evidence="1">AZH3</strain>
    </source>
</reference>
<organism evidence="1 2">
    <name type="scientific">Tilletia caries</name>
    <name type="common">wheat bunt fungus</name>
    <dbReference type="NCBI Taxonomy" id="13290"/>
    <lineage>
        <taxon>Eukaryota</taxon>
        <taxon>Fungi</taxon>
        <taxon>Dikarya</taxon>
        <taxon>Basidiomycota</taxon>
        <taxon>Ustilaginomycotina</taxon>
        <taxon>Exobasidiomycetes</taxon>
        <taxon>Tilletiales</taxon>
        <taxon>Tilletiaceae</taxon>
        <taxon>Tilletia</taxon>
    </lineage>
</organism>
<dbReference type="EMBL" id="CAJHJG010006583">
    <property type="protein sequence ID" value="CAD6958188.1"/>
    <property type="molecule type" value="Genomic_DNA"/>
</dbReference>
<evidence type="ECO:0000313" key="1">
    <source>
        <dbReference type="EMBL" id="CAD6958188.1"/>
    </source>
</evidence>
<gene>
    <name evidence="1" type="ORF">JKIAZH3_G4687</name>
</gene>
<name>A0ABN7JBE4_9BASI</name>
<accession>A0ABN7JBE4</accession>
<dbReference type="Proteomes" id="UP000836402">
    <property type="component" value="Unassembled WGS sequence"/>
</dbReference>
<comment type="caution">
    <text evidence="1">The sequence shown here is derived from an EMBL/GenBank/DDBJ whole genome shotgun (WGS) entry which is preliminary data.</text>
</comment>
<feature type="non-terminal residue" evidence="1">
    <location>
        <position position="1"/>
    </location>
</feature>
<evidence type="ECO:0000313" key="2">
    <source>
        <dbReference type="Proteomes" id="UP000836402"/>
    </source>
</evidence>
<sequence>HLFEAQVDEARDTDA</sequence>
<proteinExistence type="predicted"/>
<protein>
    <submittedName>
        <fullName evidence="1">Uncharacterized protein</fullName>
    </submittedName>
</protein>
<keyword evidence="2" id="KW-1185">Reference proteome</keyword>